<keyword evidence="2" id="KW-1185">Reference proteome</keyword>
<evidence type="ECO:0000313" key="1">
    <source>
        <dbReference type="EMBL" id="PZX34281.1"/>
    </source>
</evidence>
<protein>
    <submittedName>
        <fullName evidence="1">Uncharacterized protein</fullName>
    </submittedName>
</protein>
<dbReference type="Proteomes" id="UP000249638">
    <property type="component" value="Unassembled WGS sequence"/>
</dbReference>
<gene>
    <name evidence="1" type="ORF">C7416_101565</name>
</gene>
<comment type="caution">
    <text evidence="1">The sequence shown here is derived from an EMBL/GenBank/DDBJ whole genome shotgun (WGS) entry which is preliminary data.</text>
</comment>
<accession>A0A2W7PDH2</accession>
<evidence type="ECO:0000313" key="2">
    <source>
        <dbReference type="Proteomes" id="UP000249638"/>
    </source>
</evidence>
<name>A0A2W7PDH2_9BURK</name>
<organism evidence="1 2">
    <name type="scientific">Cupriavidus phytorum</name>
    <dbReference type="NCBI Taxonomy" id="3024399"/>
    <lineage>
        <taxon>Bacteria</taxon>
        <taxon>Pseudomonadati</taxon>
        <taxon>Pseudomonadota</taxon>
        <taxon>Betaproteobacteria</taxon>
        <taxon>Burkholderiales</taxon>
        <taxon>Burkholderiaceae</taxon>
        <taxon>Cupriavidus</taxon>
    </lineage>
</organism>
<sequence length="60" mass="6669">MVHSRVLLIHTETAGDTKLFAAGRYDDELDGDVLRIIERVTYPEIQEPGPAVCTDLSRAL</sequence>
<proteinExistence type="predicted"/>
<dbReference type="EMBL" id="QKZN01000001">
    <property type="protein sequence ID" value="PZX34281.1"/>
    <property type="molecule type" value="Genomic_DNA"/>
</dbReference>
<reference evidence="1" key="1">
    <citation type="submission" date="2018-06" db="EMBL/GenBank/DDBJ databases">
        <title>Genomic Encyclopedia of Type Strains, Phase IV (KMG-V): Genome sequencing to study the core and pangenomes of soil and plant-associated prokaryotes.</title>
        <authorList>
            <person name="Whitman W."/>
        </authorList>
    </citation>
    <scope>NUCLEOTIDE SEQUENCE [LARGE SCALE GENOMIC DNA]</scope>
    <source>
        <strain evidence="1">MLR2-44</strain>
    </source>
</reference>
<dbReference type="AlphaFoldDB" id="A0A2W7PDH2"/>